<feature type="region of interest" description="Disordered" evidence="3">
    <location>
        <begin position="44"/>
        <end position="67"/>
    </location>
</feature>
<keyword evidence="1 2" id="KW-0597">Phosphoprotein</keyword>
<sequence length="283" mass="30795">MRTSLLSSGVSMMNNTKLFSGNIMCCDPPNILNDRKLFSNGFSSTEQNSANCNPSAQQSNGPSVSIRSKAEEQHGNAVVVELKSQAERVSSSCGDSVSVSGASFQEKMGPCKVLEKQSAHKKSKCSPSGNKAKILLVEDNRVNIIVAKSMLEQLGHGIDIVNNGMEAIRALQKHQYDLILMDVHMPEMDGLQATRHIRSYENTGCWDTSVKPEDNLMIADSVISSGCAYAKKHGQRVPIIAMTANSFAESANECLAAGMDSYISKPVNFQNIKECLQRYLPSQ</sequence>
<evidence type="ECO:0000313" key="5">
    <source>
        <dbReference type="EMBL" id="JAE21198.1"/>
    </source>
</evidence>
<reference evidence="5" key="2">
    <citation type="journal article" date="2015" name="Data Brief">
        <title>Shoot transcriptome of the giant reed, Arundo donax.</title>
        <authorList>
            <person name="Barrero R.A."/>
            <person name="Guerrero F.D."/>
            <person name="Moolhuijzen P."/>
            <person name="Goolsby J.A."/>
            <person name="Tidwell J."/>
            <person name="Bellgard S.E."/>
            <person name="Bellgard M.I."/>
        </authorList>
    </citation>
    <scope>NUCLEOTIDE SEQUENCE</scope>
    <source>
        <tissue evidence="5">Shoot tissue taken approximately 20 cm above the soil surface</tissue>
    </source>
</reference>
<dbReference type="PANTHER" id="PTHR45339:SF3">
    <property type="entry name" value="HISTIDINE KINASE"/>
    <property type="match status" value="1"/>
</dbReference>
<evidence type="ECO:0000256" key="3">
    <source>
        <dbReference type="SAM" id="MobiDB-lite"/>
    </source>
</evidence>
<protein>
    <recommendedName>
        <fullName evidence="4">Response regulatory domain-containing protein</fullName>
    </recommendedName>
</protein>
<name>A0A0A9GKJ7_ARUDO</name>
<dbReference type="InterPro" id="IPR011006">
    <property type="entry name" value="CheY-like_superfamily"/>
</dbReference>
<proteinExistence type="predicted"/>
<dbReference type="AlphaFoldDB" id="A0A0A9GKJ7"/>
<organism evidence="5">
    <name type="scientific">Arundo donax</name>
    <name type="common">Giant reed</name>
    <name type="synonym">Donax arundinaceus</name>
    <dbReference type="NCBI Taxonomy" id="35708"/>
    <lineage>
        <taxon>Eukaryota</taxon>
        <taxon>Viridiplantae</taxon>
        <taxon>Streptophyta</taxon>
        <taxon>Embryophyta</taxon>
        <taxon>Tracheophyta</taxon>
        <taxon>Spermatophyta</taxon>
        <taxon>Magnoliopsida</taxon>
        <taxon>Liliopsida</taxon>
        <taxon>Poales</taxon>
        <taxon>Poaceae</taxon>
        <taxon>PACMAD clade</taxon>
        <taxon>Arundinoideae</taxon>
        <taxon>Arundineae</taxon>
        <taxon>Arundo</taxon>
    </lineage>
</organism>
<dbReference type="PANTHER" id="PTHR45339">
    <property type="entry name" value="HYBRID SIGNAL TRANSDUCTION HISTIDINE KINASE J"/>
    <property type="match status" value="1"/>
</dbReference>
<feature type="compositionally biased region" description="Polar residues" evidence="3">
    <location>
        <begin position="44"/>
        <end position="66"/>
    </location>
</feature>
<dbReference type="GO" id="GO:0000160">
    <property type="term" value="P:phosphorelay signal transduction system"/>
    <property type="evidence" value="ECO:0007669"/>
    <property type="project" value="InterPro"/>
</dbReference>
<dbReference type="Pfam" id="PF00072">
    <property type="entry name" value="Response_reg"/>
    <property type="match status" value="1"/>
</dbReference>
<evidence type="ECO:0000256" key="2">
    <source>
        <dbReference type="PROSITE-ProRule" id="PRU00169"/>
    </source>
</evidence>
<dbReference type="SUPFAM" id="SSF52172">
    <property type="entry name" value="CheY-like"/>
    <property type="match status" value="1"/>
</dbReference>
<evidence type="ECO:0000259" key="4">
    <source>
        <dbReference type="PROSITE" id="PS50110"/>
    </source>
</evidence>
<reference evidence="5" key="1">
    <citation type="submission" date="2014-09" db="EMBL/GenBank/DDBJ databases">
        <authorList>
            <person name="Magalhaes I.L.F."/>
            <person name="Oliveira U."/>
            <person name="Santos F.R."/>
            <person name="Vidigal T.H.D.A."/>
            <person name="Brescovit A.D."/>
            <person name="Santos A.J."/>
        </authorList>
    </citation>
    <scope>NUCLEOTIDE SEQUENCE</scope>
    <source>
        <tissue evidence="5">Shoot tissue taken approximately 20 cm above the soil surface</tissue>
    </source>
</reference>
<evidence type="ECO:0000256" key="1">
    <source>
        <dbReference type="ARBA" id="ARBA00022553"/>
    </source>
</evidence>
<dbReference type="PROSITE" id="PS50110">
    <property type="entry name" value="RESPONSE_REGULATORY"/>
    <property type="match status" value="1"/>
</dbReference>
<dbReference type="FunFam" id="3.40.50.2300:FF:000201">
    <property type="entry name" value="Histidine kinase 5"/>
    <property type="match status" value="1"/>
</dbReference>
<dbReference type="SMART" id="SM00448">
    <property type="entry name" value="REC"/>
    <property type="match status" value="1"/>
</dbReference>
<dbReference type="InterPro" id="IPR001789">
    <property type="entry name" value="Sig_transdc_resp-reg_receiver"/>
</dbReference>
<accession>A0A0A9GKJ7</accession>
<feature type="domain" description="Response regulatory" evidence="4">
    <location>
        <begin position="133"/>
        <end position="280"/>
    </location>
</feature>
<dbReference type="CDD" id="cd17546">
    <property type="entry name" value="REC_hyHK_CKI1_RcsC-like"/>
    <property type="match status" value="1"/>
</dbReference>
<feature type="modified residue" description="4-aspartylphosphate" evidence="2">
    <location>
        <position position="182"/>
    </location>
</feature>
<dbReference type="EMBL" id="GBRH01176698">
    <property type="protein sequence ID" value="JAE21198.1"/>
    <property type="molecule type" value="Transcribed_RNA"/>
</dbReference>
<dbReference type="Gene3D" id="3.40.50.2300">
    <property type="match status" value="1"/>
</dbReference>